<dbReference type="Proteomes" id="UP000789920">
    <property type="component" value="Unassembled WGS sequence"/>
</dbReference>
<evidence type="ECO:0000313" key="1">
    <source>
        <dbReference type="EMBL" id="CAG8609336.1"/>
    </source>
</evidence>
<organism evidence="1 2">
    <name type="scientific">Racocetra persica</name>
    <dbReference type="NCBI Taxonomy" id="160502"/>
    <lineage>
        <taxon>Eukaryota</taxon>
        <taxon>Fungi</taxon>
        <taxon>Fungi incertae sedis</taxon>
        <taxon>Mucoromycota</taxon>
        <taxon>Glomeromycotina</taxon>
        <taxon>Glomeromycetes</taxon>
        <taxon>Diversisporales</taxon>
        <taxon>Gigasporaceae</taxon>
        <taxon>Racocetra</taxon>
    </lineage>
</organism>
<gene>
    <name evidence="1" type="ORF">RPERSI_LOCUS6240</name>
</gene>
<proteinExistence type="predicted"/>
<feature type="non-terminal residue" evidence="1">
    <location>
        <position position="1"/>
    </location>
</feature>
<reference evidence="1" key="1">
    <citation type="submission" date="2021-06" db="EMBL/GenBank/DDBJ databases">
        <authorList>
            <person name="Kallberg Y."/>
            <person name="Tangrot J."/>
            <person name="Rosling A."/>
        </authorList>
    </citation>
    <scope>NUCLEOTIDE SEQUENCE</scope>
    <source>
        <strain evidence="1">MA461A</strain>
    </source>
</reference>
<comment type="caution">
    <text evidence="1">The sequence shown here is derived from an EMBL/GenBank/DDBJ whole genome shotgun (WGS) entry which is preliminary data.</text>
</comment>
<keyword evidence="2" id="KW-1185">Reference proteome</keyword>
<dbReference type="EMBL" id="CAJVQC010009803">
    <property type="protein sequence ID" value="CAG8609336.1"/>
    <property type="molecule type" value="Genomic_DNA"/>
</dbReference>
<evidence type="ECO:0000313" key="2">
    <source>
        <dbReference type="Proteomes" id="UP000789920"/>
    </source>
</evidence>
<sequence length="199" mass="22263">SKSSVMADFQGVKLIFAAFLDVILVIAIFLCPSLAIAKFELFRQSGGLLQFNQYIENGYIITSLILPCIIILVITGNCNWGIRTPPESLRLILIIWPIFWIGISTAYTILTINEMGGIPLLCPDDYSYSSSLIQTACQVRLANLISMWALAIISIIFVLAVFTDILPKPKDRIEPGKGNVPQRFRKEKQEIDEERIAVL</sequence>
<name>A0ACA9MWE7_9GLOM</name>
<accession>A0ACA9MWE7</accession>
<protein>
    <submittedName>
        <fullName evidence="1">20133_t:CDS:1</fullName>
    </submittedName>
</protein>